<dbReference type="AlphaFoldDB" id="A0A363UJB9"/>
<keyword evidence="3" id="KW-1185">Reference proteome</keyword>
<accession>A0A363UJB9</accession>
<comment type="caution">
    <text evidence="2">The sequence shown here is derived from an EMBL/GenBank/DDBJ whole genome shotgun (WGS) entry which is preliminary data.</text>
</comment>
<gene>
    <name evidence="2" type="ORF">DEH80_12070</name>
</gene>
<evidence type="ECO:0000313" key="2">
    <source>
        <dbReference type="EMBL" id="PWN55520.1"/>
    </source>
</evidence>
<feature type="region of interest" description="Disordered" evidence="1">
    <location>
        <begin position="1"/>
        <end position="22"/>
    </location>
</feature>
<dbReference type="Proteomes" id="UP000251800">
    <property type="component" value="Unassembled WGS sequence"/>
</dbReference>
<evidence type="ECO:0000313" key="3">
    <source>
        <dbReference type="Proteomes" id="UP000251800"/>
    </source>
</evidence>
<sequence>MDSDCDNRTNPDQAERRCYRGQERRVRLQRAVEHHRKNDQNRTKHHVYDGIPEQKNRLPFKKKLKLLN</sequence>
<name>A0A363UJB9_9GAMM</name>
<protein>
    <submittedName>
        <fullName evidence="2">Uncharacterized protein</fullName>
    </submittedName>
</protein>
<proteinExistence type="predicted"/>
<dbReference type="EMBL" id="QEQK01000010">
    <property type="protein sequence ID" value="PWN55520.1"/>
    <property type="molecule type" value="Genomic_DNA"/>
</dbReference>
<organism evidence="2 3">
    <name type="scientific">Abyssibacter profundi</name>
    <dbReference type="NCBI Taxonomy" id="2182787"/>
    <lineage>
        <taxon>Bacteria</taxon>
        <taxon>Pseudomonadati</taxon>
        <taxon>Pseudomonadota</taxon>
        <taxon>Gammaproteobacteria</taxon>
        <taxon>Chromatiales</taxon>
        <taxon>Oceanococcaceae</taxon>
        <taxon>Abyssibacter</taxon>
    </lineage>
</organism>
<evidence type="ECO:0000256" key="1">
    <source>
        <dbReference type="SAM" id="MobiDB-lite"/>
    </source>
</evidence>
<reference evidence="2 3" key="1">
    <citation type="submission" date="2018-05" db="EMBL/GenBank/DDBJ databases">
        <title>Abyssibacter profundi OUC007T gen. nov., sp. nov, a marine bacterium isolated from seawater of the Mariana Trench.</title>
        <authorList>
            <person name="Zhou S."/>
        </authorList>
    </citation>
    <scope>NUCLEOTIDE SEQUENCE [LARGE SCALE GENOMIC DNA]</scope>
    <source>
        <strain evidence="2 3">OUC007</strain>
    </source>
</reference>